<keyword evidence="13" id="KW-1185">Reference proteome</keyword>
<dbReference type="InterPro" id="IPR015944">
    <property type="entry name" value="Gly-tRNA-synth_bsu"/>
</dbReference>
<feature type="domain" description="DALR anticodon binding" evidence="11">
    <location>
        <begin position="583"/>
        <end position="679"/>
    </location>
</feature>
<comment type="subunit">
    <text evidence="10">Tetramer of two alpha and two beta subunits.</text>
</comment>
<evidence type="ECO:0000256" key="1">
    <source>
        <dbReference type="ARBA" id="ARBA00004496"/>
    </source>
</evidence>
<dbReference type="Proteomes" id="UP000198853">
    <property type="component" value="Unassembled WGS sequence"/>
</dbReference>
<evidence type="ECO:0000313" key="12">
    <source>
        <dbReference type="EMBL" id="SDI33872.1"/>
    </source>
</evidence>
<evidence type="ECO:0000256" key="3">
    <source>
        <dbReference type="ARBA" id="ARBA00022490"/>
    </source>
</evidence>
<dbReference type="GO" id="GO:0005829">
    <property type="term" value="C:cytosol"/>
    <property type="evidence" value="ECO:0007669"/>
    <property type="project" value="TreeGrafter"/>
</dbReference>
<dbReference type="EMBL" id="FNEN01000001">
    <property type="protein sequence ID" value="SDI33872.1"/>
    <property type="molecule type" value="Genomic_DNA"/>
</dbReference>
<dbReference type="PANTHER" id="PTHR30075:SF2">
    <property type="entry name" value="GLYCINE--TRNA LIGASE, CHLOROPLASTIC_MITOCHONDRIAL 2"/>
    <property type="match status" value="1"/>
</dbReference>
<protein>
    <recommendedName>
        <fullName evidence="10">Glycine--tRNA ligase beta subunit</fullName>
        <ecNumber evidence="10">6.1.1.14</ecNumber>
    </recommendedName>
    <alternativeName>
        <fullName evidence="10">Glycyl-tRNA synthetase beta subunit</fullName>
        <shortName evidence="10">GlyRS</shortName>
    </alternativeName>
</protein>
<keyword evidence="3 10" id="KW-0963">Cytoplasm</keyword>
<evidence type="ECO:0000256" key="6">
    <source>
        <dbReference type="ARBA" id="ARBA00022840"/>
    </source>
</evidence>
<dbReference type="EC" id="6.1.1.14" evidence="10"/>
<dbReference type="OrthoDB" id="9775440at2"/>
<dbReference type="Pfam" id="PF02092">
    <property type="entry name" value="tRNA_synt_2f"/>
    <property type="match status" value="1"/>
</dbReference>
<dbReference type="HAMAP" id="MF_00255">
    <property type="entry name" value="Gly_tRNA_synth_beta"/>
    <property type="match status" value="1"/>
</dbReference>
<evidence type="ECO:0000256" key="7">
    <source>
        <dbReference type="ARBA" id="ARBA00022917"/>
    </source>
</evidence>
<evidence type="ECO:0000259" key="11">
    <source>
        <dbReference type="Pfam" id="PF05746"/>
    </source>
</evidence>
<dbReference type="GO" id="GO:0005524">
    <property type="term" value="F:ATP binding"/>
    <property type="evidence" value="ECO:0007669"/>
    <property type="project" value="UniProtKB-UniRule"/>
</dbReference>
<dbReference type="RefSeq" id="WP_090395820.1">
    <property type="nucleotide sequence ID" value="NZ_FNEN01000001.1"/>
</dbReference>
<proteinExistence type="inferred from homology"/>
<evidence type="ECO:0000256" key="10">
    <source>
        <dbReference type="HAMAP-Rule" id="MF_00255"/>
    </source>
</evidence>
<accession>A0A1G8JRR3</accession>
<comment type="catalytic activity">
    <reaction evidence="9 10">
        <text>tRNA(Gly) + glycine + ATP = glycyl-tRNA(Gly) + AMP + diphosphate</text>
        <dbReference type="Rhea" id="RHEA:16013"/>
        <dbReference type="Rhea" id="RHEA-COMP:9664"/>
        <dbReference type="Rhea" id="RHEA-COMP:9683"/>
        <dbReference type="ChEBI" id="CHEBI:30616"/>
        <dbReference type="ChEBI" id="CHEBI:33019"/>
        <dbReference type="ChEBI" id="CHEBI:57305"/>
        <dbReference type="ChEBI" id="CHEBI:78442"/>
        <dbReference type="ChEBI" id="CHEBI:78522"/>
        <dbReference type="ChEBI" id="CHEBI:456215"/>
        <dbReference type="EC" id="6.1.1.14"/>
    </reaction>
</comment>
<dbReference type="GO" id="GO:0006426">
    <property type="term" value="P:glycyl-tRNA aminoacylation"/>
    <property type="evidence" value="ECO:0007669"/>
    <property type="project" value="UniProtKB-UniRule"/>
</dbReference>
<dbReference type="PROSITE" id="PS50861">
    <property type="entry name" value="AA_TRNA_LIGASE_II_GLYAB"/>
    <property type="match status" value="1"/>
</dbReference>
<dbReference type="PRINTS" id="PR01045">
    <property type="entry name" value="TRNASYNTHGB"/>
</dbReference>
<evidence type="ECO:0000256" key="5">
    <source>
        <dbReference type="ARBA" id="ARBA00022741"/>
    </source>
</evidence>
<comment type="similarity">
    <text evidence="2 10">Belongs to the class-II aminoacyl-tRNA synthetase family.</text>
</comment>
<keyword evidence="7 10" id="KW-0648">Protein biosynthesis</keyword>
<dbReference type="GO" id="GO:0004814">
    <property type="term" value="F:arginine-tRNA ligase activity"/>
    <property type="evidence" value="ECO:0007669"/>
    <property type="project" value="InterPro"/>
</dbReference>
<dbReference type="AlphaFoldDB" id="A0A1G8JRR3"/>
<dbReference type="Pfam" id="PF05746">
    <property type="entry name" value="DALR_1"/>
    <property type="match status" value="1"/>
</dbReference>
<dbReference type="NCBIfam" id="TIGR00211">
    <property type="entry name" value="glyS"/>
    <property type="match status" value="1"/>
</dbReference>
<dbReference type="GO" id="GO:0006420">
    <property type="term" value="P:arginyl-tRNA aminoacylation"/>
    <property type="evidence" value="ECO:0007669"/>
    <property type="project" value="InterPro"/>
</dbReference>
<keyword evidence="8 10" id="KW-0030">Aminoacyl-tRNA synthetase</keyword>
<reference evidence="12 13" key="1">
    <citation type="submission" date="2016-10" db="EMBL/GenBank/DDBJ databases">
        <authorList>
            <person name="de Groot N.N."/>
        </authorList>
    </citation>
    <scope>NUCLEOTIDE SEQUENCE [LARGE SCALE GENOMIC DNA]</scope>
    <source>
        <strain evidence="12 13">DSM 21771</strain>
    </source>
</reference>
<name>A0A1G8JRR3_9BACI</name>
<gene>
    <name evidence="10" type="primary">glyS</name>
    <name evidence="12" type="ORF">SAMN04488123_101362</name>
</gene>
<evidence type="ECO:0000313" key="13">
    <source>
        <dbReference type="Proteomes" id="UP000198853"/>
    </source>
</evidence>
<evidence type="ECO:0000256" key="8">
    <source>
        <dbReference type="ARBA" id="ARBA00023146"/>
    </source>
</evidence>
<evidence type="ECO:0000256" key="9">
    <source>
        <dbReference type="ARBA" id="ARBA00047937"/>
    </source>
</evidence>
<dbReference type="GO" id="GO:0004820">
    <property type="term" value="F:glycine-tRNA ligase activity"/>
    <property type="evidence" value="ECO:0007669"/>
    <property type="project" value="UniProtKB-UniRule"/>
</dbReference>
<organism evidence="12 13">
    <name type="scientific">Natribacillus halophilus</name>
    <dbReference type="NCBI Taxonomy" id="549003"/>
    <lineage>
        <taxon>Bacteria</taxon>
        <taxon>Bacillati</taxon>
        <taxon>Bacillota</taxon>
        <taxon>Bacilli</taxon>
        <taxon>Bacillales</taxon>
        <taxon>Bacillaceae</taxon>
        <taxon>Natribacillus</taxon>
    </lineage>
</organism>
<dbReference type="SUPFAM" id="SSF109604">
    <property type="entry name" value="HD-domain/PDEase-like"/>
    <property type="match status" value="1"/>
</dbReference>
<dbReference type="InterPro" id="IPR006194">
    <property type="entry name" value="Gly-tRNA-synth_heterodimer"/>
</dbReference>
<keyword evidence="6 10" id="KW-0067">ATP-binding</keyword>
<dbReference type="PANTHER" id="PTHR30075">
    <property type="entry name" value="GLYCYL-TRNA SYNTHETASE"/>
    <property type="match status" value="1"/>
</dbReference>
<dbReference type="InterPro" id="IPR008909">
    <property type="entry name" value="DALR_anticod-bd"/>
</dbReference>
<evidence type="ECO:0000256" key="2">
    <source>
        <dbReference type="ARBA" id="ARBA00008226"/>
    </source>
</evidence>
<comment type="subcellular location">
    <subcellularLocation>
        <location evidence="1 10">Cytoplasm</location>
    </subcellularLocation>
</comment>
<keyword evidence="4 10" id="KW-0436">Ligase</keyword>
<sequence>MTRPFLLEVGVEEMPAQYIDDAREELRAKMEKWLSDQRLSYSAIHTYSTPRRLSVLIEDLTEKQSGTVEEARGPAVTIAKDEEGQWTKAALGFARGQGVEADQLVEKETSQGSYVFANIEKKGEATIDLLPEAIALLTTLTFPKSMRWGREQLRYVRPIRWLVALFGDDIVPYEIAGVKSGRESAGHRFLGETVSLPHPRDYEQALMRAFVLVNPEARKDAIRKQLEMLEEEQNWRVPGDEDLLQEVTNLVEYPTVLYGTFAERYLQLPDDVLITTMREHQRYFAVRDTTGHLLPYFVTVRNGDHRYLEQVQKGNEKVLRARLADAVFFYEEDQARSLDQFMEKLEHIVEREQVGSLGDKQRRTVKIARELAVKAGFSEEVIENVTRAAQLLKFDLSSNMVDEFPELQGIMGADYAFRLGEKEAVATAIKEQYLPRFNGDELPGTTVGLLVSMADKWDTIMTSLAIGLTPTGSQDPHGLRRQAQAIVQMANRYDFPVPFETMLSLTVEAVREEGLTSDVSELSREAGEFFALRFKALLGEEGVAHDVVNAVLIPPYGRLDTLFARAAFLQEKHGTDEMKEVAEAFGRVNNIAKKVADEEMNPPEPEAFEQEAERELYSAYVTLKQELPAFLAKKELQKAWETLVRLTPTIHRYFDGTMVMSEDDKLRTNRLRQMQLLSREINRFARFQSLVIPS</sequence>
<evidence type="ECO:0000256" key="4">
    <source>
        <dbReference type="ARBA" id="ARBA00022598"/>
    </source>
</evidence>
<keyword evidence="5 10" id="KW-0547">Nucleotide-binding</keyword>